<evidence type="ECO:0000259" key="4">
    <source>
        <dbReference type="PROSITE" id="PS51634"/>
    </source>
</evidence>
<evidence type="ECO:0000313" key="5">
    <source>
        <dbReference type="Proteomes" id="UP000887563"/>
    </source>
</evidence>
<dbReference type="PANTHER" id="PTHR12446:SF34">
    <property type="entry name" value="PROTEIN LIN-54 HOMOLOG"/>
    <property type="match status" value="1"/>
</dbReference>
<dbReference type="PROSITE" id="PS51634">
    <property type="entry name" value="CRC"/>
    <property type="match status" value="1"/>
</dbReference>
<proteinExistence type="inferred from homology"/>
<dbReference type="GO" id="GO:0006355">
    <property type="term" value="P:regulation of DNA-templated transcription"/>
    <property type="evidence" value="ECO:0007669"/>
    <property type="project" value="TreeGrafter"/>
</dbReference>
<dbReference type="GO" id="GO:0005634">
    <property type="term" value="C:nucleus"/>
    <property type="evidence" value="ECO:0007669"/>
    <property type="project" value="UniProtKB-SubCell"/>
</dbReference>
<dbReference type="WBParaSite" id="Minc3s00181g06957">
    <property type="protein sequence ID" value="Minc3s00181g06957"/>
    <property type="gene ID" value="Minc3s00181g06957"/>
</dbReference>
<organism evidence="5 6">
    <name type="scientific">Meloidogyne incognita</name>
    <name type="common">Southern root-knot nematode worm</name>
    <name type="synonym">Oxyuris incognita</name>
    <dbReference type="NCBI Taxonomy" id="6306"/>
    <lineage>
        <taxon>Eukaryota</taxon>
        <taxon>Metazoa</taxon>
        <taxon>Ecdysozoa</taxon>
        <taxon>Nematoda</taxon>
        <taxon>Chromadorea</taxon>
        <taxon>Rhabditida</taxon>
        <taxon>Tylenchina</taxon>
        <taxon>Tylenchomorpha</taxon>
        <taxon>Tylenchoidea</taxon>
        <taxon>Meloidogynidae</taxon>
        <taxon>Meloidogyninae</taxon>
        <taxon>Meloidogyne</taxon>
        <taxon>Meloidogyne incognita group</taxon>
    </lineage>
</organism>
<evidence type="ECO:0000313" key="6">
    <source>
        <dbReference type="WBParaSite" id="Minc3s00181g06957"/>
    </source>
</evidence>
<dbReference type="Proteomes" id="UP000887563">
    <property type="component" value="Unplaced"/>
</dbReference>
<accession>A0A914KYU8</accession>
<protein>
    <submittedName>
        <fullName evidence="6">CRC domain-containing protein</fullName>
    </submittedName>
</protein>
<comment type="subcellular location">
    <subcellularLocation>
        <location evidence="1">Nucleus</location>
    </subcellularLocation>
</comment>
<sequence length="252" mass="28745">MKKRIAWDCHNNLEHESERSRAIKSSLERNPSAFKPKIGLFFLILNIRVLLQKQLERQLIWKDCIKKGCHCKKSNCLKNYCECYEAKVPCTERCKCIACKNTEHDRHNKFRDKFSTTAGGLAQLAAAAAADTRTHSESPTSEMDGSEVLVDGEEIGGRASNYFDPKTQPWFYMTEDVVEATTMCLVSQAQELENNLCEEELEKSVLKEFGRCLEQIIESATSCLPFQIQQQSSLLIPKHKIETNDLEGKNNF</sequence>
<reference evidence="6" key="1">
    <citation type="submission" date="2022-11" db="UniProtKB">
        <authorList>
            <consortium name="WormBaseParasite"/>
        </authorList>
    </citation>
    <scope>IDENTIFICATION</scope>
</reference>
<dbReference type="InterPro" id="IPR028307">
    <property type="entry name" value="Lin-54_fam"/>
</dbReference>
<dbReference type="InterPro" id="IPR005172">
    <property type="entry name" value="CRC"/>
</dbReference>
<dbReference type="SMART" id="SM01114">
    <property type="entry name" value="CXC"/>
    <property type="match status" value="1"/>
</dbReference>
<evidence type="ECO:0000256" key="2">
    <source>
        <dbReference type="ARBA" id="ARBA00007267"/>
    </source>
</evidence>
<keyword evidence="3" id="KW-0539">Nucleus</keyword>
<dbReference type="AlphaFoldDB" id="A0A914KYU8"/>
<evidence type="ECO:0000256" key="3">
    <source>
        <dbReference type="ARBA" id="ARBA00023242"/>
    </source>
</evidence>
<evidence type="ECO:0000256" key="1">
    <source>
        <dbReference type="ARBA" id="ARBA00004123"/>
    </source>
</evidence>
<name>A0A914KYU8_MELIC</name>
<dbReference type="PANTHER" id="PTHR12446">
    <property type="entry name" value="TESMIN/TSO1-RELATED"/>
    <property type="match status" value="1"/>
</dbReference>
<keyword evidence="5" id="KW-1185">Reference proteome</keyword>
<comment type="similarity">
    <text evidence="2">Belongs to the lin-54 family.</text>
</comment>
<feature type="domain" description="CRC" evidence="4">
    <location>
        <begin position="1"/>
        <end position="104"/>
    </location>
</feature>
<dbReference type="InterPro" id="IPR033467">
    <property type="entry name" value="Tesmin/TSO1-like_CXC"/>
</dbReference>
<dbReference type="Pfam" id="PF03638">
    <property type="entry name" value="TCR"/>
    <property type="match status" value="1"/>
</dbReference>